<proteinExistence type="predicted"/>
<dbReference type="EMBL" id="CM018034">
    <property type="protein sequence ID" value="KAA8543228.1"/>
    <property type="molecule type" value="Genomic_DNA"/>
</dbReference>
<dbReference type="PANTHER" id="PTHR33356">
    <property type="entry name" value="TIP41-LIKE PROTEIN"/>
    <property type="match status" value="1"/>
</dbReference>
<dbReference type="Proteomes" id="UP000325577">
    <property type="component" value="Linkage Group LG11"/>
</dbReference>
<dbReference type="AlphaFoldDB" id="A0A5J5BKR2"/>
<evidence type="ECO:0000256" key="1">
    <source>
        <dbReference type="SAM" id="MobiDB-lite"/>
    </source>
</evidence>
<organism evidence="2 3">
    <name type="scientific">Nyssa sinensis</name>
    <dbReference type="NCBI Taxonomy" id="561372"/>
    <lineage>
        <taxon>Eukaryota</taxon>
        <taxon>Viridiplantae</taxon>
        <taxon>Streptophyta</taxon>
        <taxon>Embryophyta</taxon>
        <taxon>Tracheophyta</taxon>
        <taxon>Spermatophyta</taxon>
        <taxon>Magnoliopsida</taxon>
        <taxon>eudicotyledons</taxon>
        <taxon>Gunneridae</taxon>
        <taxon>Pentapetalae</taxon>
        <taxon>asterids</taxon>
        <taxon>Cornales</taxon>
        <taxon>Nyssaceae</taxon>
        <taxon>Nyssa</taxon>
    </lineage>
</organism>
<accession>A0A5J5BKR2</accession>
<gene>
    <name evidence="2" type="ORF">F0562_021277</name>
</gene>
<evidence type="ECO:0000313" key="3">
    <source>
        <dbReference type="Proteomes" id="UP000325577"/>
    </source>
</evidence>
<name>A0A5J5BKR2_9ASTE</name>
<feature type="region of interest" description="Disordered" evidence="1">
    <location>
        <begin position="23"/>
        <end position="84"/>
    </location>
</feature>
<feature type="compositionally biased region" description="Basic residues" evidence="1">
    <location>
        <begin position="53"/>
        <end position="65"/>
    </location>
</feature>
<dbReference type="PANTHER" id="PTHR33356:SF13">
    <property type="entry name" value="DUF4005 DOMAIN-CONTAINING PROTEIN"/>
    <property type="match status" value="1"/>
</dbReference>
<reference evidence="2 3" key="1">
    <citation type="submission" date="2019-09" db="EMBL/GenBank/DDBJ databases">
        <title>A chromosome-level genome assembly of the Chinese tupelo Nyssa sinensis.</title>
        <authorList>
            <person name="Yang X."/>
            <person name="Kang M."/>
            <person name="Yang Y."/>
            <person name="Xiong H."/>
            <person name="Wang M."/>
            <person name="Zhang Z."/>
            <person name="Wang Z."/>
            <person name="Wu H."/>
            <person name="Ma T."/>
            <person name="Liu J."/>
            <person name="Xi Z."/>
        </authorList>
    </citation>
    <scope>NUCLEOTIDE SEQUENCE [LARGE SCALE GENOMIC DNA]</scope>
    <source>
        <strain evidence="2">J267</strain>
        <tissue evidence="2">Leaf</tissue>
    </source>
</reference>
<dbReference type="OrthoDB" id="1931548at2759"/>
<protein>
    <submittedName>
        <fullName evidence="2">Uncharacterized protein</fullName>
    </submittedName>
</protein>
<keyword evidence="3" id="KW-1185">Reference proteome</keyword>
<sequence>MAGDGDVGFEERMSWLLPTRVLDDPCDSKEYLTNQRHQQRDHRLKSPPERLHSKSSLKPHHRPKHPSNWAPGGPGMQAIFLDSGPRSSGTGVFLPQRAGAHVKSTKKPACSPVLLPSRVVQALNLNVHELGLQIKPQRDLNNNSKVVERSKKMGKDASTQCCVISQSRSSSPEIFLPKEWTY</sequence>
<evidence type="ECO:0000313" key="2">
    <source>
        <dbReference type="EMBL" id="KAA8543228.1"/>
    </source>
</evidence>